<evidence type="ECO:0000313" key="2">
    <source>
        <dbReference type="EMBL" id="GIQ88361.1"/>
    </source>
</evidence>
<dbReference type="EMBL" id="BDIP01004000">
    <property type="protein sequence ID" value="GIQ88361.1"/>
    <property type="molecule type" value="Genomic_DNA"/>
</dbReference>
<proteinExistence type="predicted"/>
<name>A0A9K3GN12_9EUKA</name>
<feature type="region of interest" description="Disordered" evidence="1">
    <location>
        <begin position="389"/>
        <end position="437"/>
    </location>
</feature>
<feature type="compositionally biased region" description="Low complexity" evidence="1">
    <location>
        <begin position="305"/>
        <end position="316"/>
    </location>
</feature>
<dbReference type="Proteomes" id="UP000265618">
    <property type="component" value="Unassembled WGS sequence"/>
</dbReference>
<organism evidence="2 3">
    <name type="scientific">Kipferlia bialata</name>
    <dbReference type="NCBI Taxonomy" id="797122"/>
    <lineage>
        <taxon>Eukaryota</taxon>
        <taxon>Metamonada</taxon>
        <taxon>Carpediemonas-like organisms</taxon>
        <taxon>Kipferlia</taxon>
    </lineage>
</organism>
<feature type="region of interest" description="Disordered" evidence="1">
    <location>
        <begin position="291"/>
        <end position="316"/>
    </location>
</feature>
<dbReference type="AlphaFoldDB" id="A0A9K3GN12"/>
<protein>
    <submittedName>
        <fullName evidence="2">Uncharacterized protein</fullName>
    </submittedName>
</protein>
<accession>A0A9K3GN12</accession>
<gene>
    <name evidence="2" type="ORF">KIPB_010593</name>
</gene>
<evidence type="ECO:0000256" key="1">
    <source>
        <dbReference type="SAM" id="MobiDB-lite"/>
    </source>
</evidence>
<reference evidence="2 3" key="1">
    <citation type="journal article" date="2018" name="PLoS ONE">
        <title>The draft genome of Kipferlia bialata reveals reductive genome evolution in fornicate parasites.</title>
        <authorList>
            <person name="Tanifuji G."/>
            <person name="Takabayashi S."/>
            <person name="Kume K."/>
            <person name="Takagi M."/>
            <person name="Nakayama T."/>
            <person name="Kamikawa R."/>
            <person name="Inagaki Y."/>
            <person name="Hashimoto T."/>
        </authorList>
    </citation>
    <scope>NUCLEOTIDE SEQUENCE [LARGE SCALE GENOMIC DNA]</scope>
    <source>
        <strain evidence="2">NY0173</strain>
    </source>
</reference>
<feature type="non-terminal residue" evidence="2">
    <location>
        <position position="1"/>
    </location>
</feature>
<feature type="region of interest" description="Disordered" evidence="1">
    <location>
        <begin position="133"/>
        <end position="159"/>
    </location>
</feature>
<feature type="compositionally biased region" description="Basic and acidic residues" evidence="1">
    <location>
        <begin position="291"/>
        <end position="300"/>
    </location>
</feature>
<feature type="compositionally biased region" description="Polar residues" evidence="1">
    <location>
        <begin position="144"/>
        <end position="158"/>
    </location>
</feature>
<keyword evidence="3" id="KW-1185">Reference proteome</keyword>
<feature type="compositionally biased region" description="Basic and acidic residues" evidence="1">
    <location>
        <begin position="424"/>
        <end position="437"/>
    </location>
</feature>
<sequence>PGVNPPVFPPQPARPKGVSQQMMAQGVGQPVAQVQRAMPQTQVAVPTVPVPTQTQPQTQAMGVKAVHPVQAVQAGVTRADMFAARTHALLEALHHKVDQLSHVGTATLSSLIAQCPATLKPVTVQGETGEVKVKADAEGEGNASGETPTRDTAPSQAQAEIDRQHQAVYLHTVMANVTHFLSAVPVEAWPLQLSLSLFQQARKWEHLCLLPLLEWLKGEIASGMKSERQGESVPGVGKESITSTRGWSRVLEAKLRQVSPSLTHAVVVQAVSVCRGRVRTFIAEETERLEAAEKAEKGEEATPVASTMGATSSATSMPVETVSAVSNMPEGAPASMSMSIDVARGGTPLPLVDGGAALGALGVSGAGEAQVPIGSTIPSLVYPGDPIPQGGGEGVVSQASGDMGRERERVAKGAAGAPQMPFWDMKRERDRERQATQ</sequence>
<evidence type="ECO:0000313" key="3">
    <source>
        <dbReference type="Proteomes" id="UP000265618"/>
    </source>
</evidence>
<comment type="caution">
    <text evidence="2">The sequence shown here is derived from an EMBL/GenBank/DDBJ whole genome shotgun (WGS) entry which is preliminary data.</text>
</comment>